<organism evidence="1 2">
    <name type="scientific">Aquimarina celericrescens</name>
    <dbReference type="NCBI Taxonomy" id="1964542"/>
    <lineage>
        <taxon>Bacteria</taxon>
        <taxon>Pseudomonadati</taxon>
        <taxon>Bacteroidota</taxon>
        <taxon>Flavobacteriia</taxon>
        <taxon>Flavobacteriales</taxon>
        <taxon>Flavobacteriaceae</taxon>
        <taxon>Aquimarina</taxon>
    </lineage>
</organism>
<sequence>MKSSHLSLETFKIAKLNDPQKVRGGGGDTFKPKCIKTSREYVMMYQEDEISHN</sequence>
<evidence type="ECO:0000313" key="1">
    <source>
        <dbReference type="EMBL" id="MFD2186083.1"/>
    </source>
</evidence>
<reference evidence="2" key="1">
    <citation type="journal article" date="2019" name="Int. J. Syst. Evol. Microbiol.">
        <title>The Global Catalogue of Microorganisms (GCM) 10K type strain sequencing project: providing services to taxonomists for standard genome sequencing and annotation.</title>
        <authorList>
            <consortium name="The Broad Institute Genomics Platform"/>
            <consortium name="The Broad Institute Genome Sequencing Center for Infectious Disease"/>
            <person name="Wu L."/>
            <person name="Ma J."/>
        </authorList>
    </citation>
    <scope>NUCLEOTIDE SEQUENCE [LARGE SCALE GENOMIC DNA]</scope>
    <source>
        <strain evidence="2">DT92</strain>
    </source>
</reference>
<dbReference type="RefSeq" id="WP_378319069.1">
    <property type="nucleotide sequence ID" value="NZ_JBHUHY010000003.1"/>
</dbReference>
<evidence type="ECO:0008006" key="3">
    <source>
        <dbReference type="Google" id="ProtNLM"/>
    </source>
</evidence>
<comment type="caution">
    <text evidence="1">The sequence shown here is derived from an EMBL/GenBank/DDBJ whole genome shotgun (WGS) entry which is preliminary data.</text>
</comment>
<name>A0ABW5AT09_9FLAO</name>
<accession>A0ABW5AT09</accession>
<proteinExistence type="predicted"/>
<gene>
    <name evidence="1" type="ORF">ACFSJT_04715</name>
</gene>
<dbReference type="Proteomes" id="UP001597344">
    <property type="component" value="Unassembled WGS sequence"/>
</dbReference>
<protein>
    <recommendedName>
        <fullName evidence="3">Bacteriocin</fullName>
    </recommendedName>
</protein>
<evidence type="ECO:0000313" key="2">
    <source>
        <dbReference type="Proteomes" id="UP001597344"/>
    </source>
</evidence>
<dbReference type="EMBL" id="JBHUHY010000003">
    <property type="protein sequence ID" value="MFD2186083.1"/>
    <property type="molecule type" value="Genomic_DNA"/>
</dbReference>
<keyword evidence="2" id="KW-1185">Reference proteome</keyword>